<dbReference type="RefSeq" id="XP_026746417.1">
    <property type="nucleotide sequence ID" value="XM_026890616.1"/>
</dbReference>
<dbReference type="GeneID" id="113492778"/>
<feature type="domain" description="CULT" evidence="2">
    <location>
        <begin position="27"/>
        <end position="149"/>
    </location>
</feature>
<keyword evidence="3" id="KW-1185">Reference proteome</keyword>
<dbReference type="Gene3D" id="2.170.150.20">
    <property type="entry name" value="Peptide methionine sulfoxide reductase"/>
    <property type="match status" value="1"/>
</dbReference>
<evidence type="ECO:0000259" key="2">
    <source>
        <dbReference type="PROSITE" id="PS51788"/>
    </source>
</evidence>
<proteinExistence type="predicted"/>
<evidence type="ECO:0000313" key="3">
    <source>
        <dbReference type="Proteomes" id="UP000322000"/>
    </source>
</evidence>
<dbReference type="OrthoDB" id="5778218at2759"/>
<evidence type="ECO:0000313" key="5">
    <source>
        <dbReference type="RefSeq" id="XP_026746417.1"/>
    </source>
</evidence>
<dbReference type="PROSITE" id="PS51788">
    <property type="entry name" value="CULT"/>
    <property type="match status" value="1"/>
</dbReference>
<protein>
    <submittedName>
        <fullName evidence="4 5">Protein cereblon homolog isoform X1</fullName>
    </submittedName>
</protein>
<reference evidence="4 5" key="1">
    <citation type="submission" date="2025-04" db="UniProtKB">
        <authorList>
            <consortium name="RefSeq"/>
        </authorList>
    </citation>
    <scope>IDENTIFICATION</scope>
</reference>
<dbReference type="AlphaFoldDB" id="A0A7E5VD65"/>
<accession>A0A7E5VD65</accession>
<dbReference type="InterPro" id="IPR034750">
    <property type="entry name" value="CULT"/>
</dbReference>
<feature type="chain" id="PRO_5044656481" evidence="1">
    <location>
        <begin position="18"/>
        <end position="165"/>
    </location>
</feature>
<sequence length="165" mass="18787">MMSSVLYLLFTLAFVTTFGDVRLTVQDEFILCRSCGSDLASSESIISKTSSRSWYSFNDTLYSKEVLVQVFSTSVFFHYPVISFSLSTCVPTGEWEESTSWFPGYRWKPCVCPDCGAYVGFVFEPINLSLEKPSKTFYGLIMTTLISESCKYYNFYSPQLFDCVP</sequence>
<evidence type="ECO:0000256" key="1">
    <source>
        <dbReference type="SAM" id="SignalP"/>
    </source>
</evidence>
<dbReference type="Proteomes" id="UP000322000">
    <property type="component" value="Chromosome 4"/>
</dbReference>
<name>A0A7E5VD65_TRINI</name>
<organism evidence="3 4">
    <name type="scientific">Trichoplusia ni</name>
    <name type="common">Cabbage looper</name>
    <dbReference type="NCBI Taxonomy" id="7111"/>
    <lineage>
        <taxon>Eukaryota</taxon>
        <taxon>Metazoa</taxon>
        <taxon>Ecdysozoa</taxon>
        <taxon>Arthropoda</taxon>
        <taxon>Hexapoda</taxon>
        <taxon>Insecta</taxon>
        <taxon>Pterygota</taxon>
        <taxon>Neoptera</taxon>
        <taxon>Endopterygota</taxon>
        <taxon>Lepidoptera</taxon>
        <taxon>Glossata</taxon>
        <taxon>Ditrysia</taxon>
        <taxon>Noctuoidea</taxon>
        <taxon>Noctuidae</taxon>
        <taxon>Plusiinae</taxon>
        <taxon>Trichoplusia</taxon>
    </lineage>
</organism>
<dbReference type="KEGG" id="tnl:113492778"/>
<dbReference type="KEGG" id="tnl:113507690"/>
<dbReference type="RefSeq" id="XP_026726244.1">
    <property type="nucleotide sequence ID" value="XM_026870443.1"/>
</dbReference>
<keyword evidence="1" id="KW-0732">Signal</keyword>
<evidence type="ECO:0000313" key="4">
    <source>
        <dbReference type="RefSeq" id="XP_026726244.1"/>
    </source>
</evidence>
<gene>
    <name evidence="4" type="primary">LOC113492778</name>
    <name evidence="5" type="synonym">LOC113507690</name>
</gene>
<feature type="signal peptide" evidence="1">
    <location>
        <begin position="1"/>
        <end position="17"/>
    </location>
</feature>